<protein>
    <recommendedName>
        <fullName evidence="5">Aconitate hydratase A</fullName>
        <ecNumber evidence="4">4.2.1.3</ecNumber>
    </recommendedName>
    <alternativeName>
        <fullName evidence="13">Citrate hydro-lyase</fullName>
    </alternativeName>
    <alternativeName>
        <fullName evidence="15">Iron-responsive protein-like</fullName>
    </alternativeName>
    <alternativeName>
        <fullName evidence="14">RNA-binding protein</fullName>
    </alternativeName>
</protein>
<evidence type="ECO:0000256" key="6">
    <source>
        <dbReference type="ARBA" id="ARBA00022532"/>
    </source>
</evidence>
<dbReference type="Gene3D" id="3.30.499.10">
    <property type="entry name" value="Aconitase, domain 3"/>
    <property type="match status" value="2"/>
</dbReference>
<evidence type="ECO:0000256" key="2">
    <source>
        <dbReference type="ARBA" id="ARBA00004717"/>
    </source>
</evidence>
<sequence length="745" mass="81962">MFETFYKSFSKKVDAAKNKFGRPLTLTEKILYAHLFYENELKDYKHGEDYVNFKPDRVAMQDATAQMALLQFMNAGKKKAAVKSSVHCDHLIQAYKGADIDLPEAEKVNKEVYEFLQSVAAKYGIDYWKPGAGIIHQVVLENYAFPGGMMIGTDSHTPNAGGLTMAAVGVGGADAADVMSGMEWELKMPKIIGVKLNGKLKGFASPKDIILKLAGILTVKGGTNSIIEYFGEGTLSLPATGKSTVCNMGAEVGATTSIFPFDNHTADYLNATGRKDIAALAEQYKEYLKADDEVLNNPEKYYDKVIEIDLDNLSPYVNGPFTPDAASKVSEMAAKVIENNYPDKVEAALIGSCTNSSYQDLGRAANLLEQAVAKNIPLKAELIINPGSILVLETAKRDKIIDTFKNAGAVIMTNACGPCIGQWKRITDDNERKNTIVTTFNRNFAKRADGNPNTYAFIVSPEMAVAYAISGRLSFNPEKDTVKDKYGNDVMLTAPSWDALPKEGFVKCDKGLITPPENGDDITVKIDASSSRLQILKPFAKWDGNDIIEADLLIKTKGKCTTDHISMAGPWLKYRGHLENISDNMLMGAVNAFNNETNKVKNNYTHEYAAVSATAKYYRDNKNGSIVAAEENYGEGSSREHAAMEPRFLGVKAIIAKSFARIHETNLKKQGMLALTFQNKDDYNLVQEGDLISIKGLKDFAPNKELIVTLKHSDGKTDTFKVNHTYNMQQIEWFKAGSALNNLQK</sequence>
<dbReference type="NCBIfam" id="TIGR01340">
    <property type="entry name" value="aconitase_mito"/>
    <property type="match status" value="1"/>
</dbReference>
<comment type="catalytic activity">
    <reaction evidence="12">
        <text>citrate = D-threo-isocitrate</text>
        <dbReference type="Rhea" id="RHEA:10336"/>
        <dbReference type="ChEBI" id="CHEBI:15562"/>
        <dbReference type="ChEBI" id="CHEBI:16947"/>
        <dbReference type="EC" id="4.2.1.3"/>
    </reaction>
</comment>
<accession>V2PYC3</accession>
<dbReference type="InterPro" id="IPR015932">
    <property type="entry name" value="Aconitase_dom2"/>
</dbReference>
<evidence type="ECO:0000313" key="17">
    <source>
        <dbReference type="Proteomes" id="UP000017429"/>
    </source>
</evidence>
<dbReference type="InterPro" id="IPR001030">
    <property type="entry name" value="Acoase/IPM_deHydtase_lsu_aba"/>
</dbReference>
<dbReference type="GO" id="GO:0046872">
    <property type="term" value="F:metal ion binding"/>
    <property type="evidence" value="ECO:0007669"/>
    <property type="project" value="UniProtKB-KW"/>
</dbReference>
<dbReference type="FunFam" id="3.30.499.10:FF:000004">
    <property type="entry name" value="Aconitate hydratase, mitochondrial"/>
    <property type="match status" value="1"/>
</dbReference>
<evidence type="ECO:0000256" key="13">
    <source>
        <dbReference type="ARBA" id="ARBA00029682"/>
    </source>
</evidence>
<evidence type="ECO:0000256" key="10">
    <source>
        <dbReference type="ARBA" id="ARBA00023014"/>
    </source>
</evidence>
<dbReference type="FunFam" id="3.40.1060.10:FF:000001">
    <property type="entry name" value="Aconitate hydratase, mitochondrial"/>
    <property type="match status" value="1"/>
</dbReference>
<dbReference type="PANTHER" id="PTHR43160">
    <property type="entry name" value="ACONITATE HYDRATASE B"/>
    <property type="match status" value="1"/>
</dbReference>
<comment type="cofactor">
    <cofactor evidence="1">
        <name>[4Fe-4S] cluster</name>
        <dbReference type="ChEBI" id="CHEBI:49883"/>
    </cofactor>
</comment>
<dbReference type="Pfam" id="PF00330">
    <property type="entry name" value="Aconitase"/>
    <property type="match status" value="1"/>
</dbReference>
<evidence type="ECO:0000256" key="4">
    <source>
        <dbReference type="ARBA" id="ARBA00012926"/>
    </source>
</evidence>
<reference evidence="16" key="3">
    <citation type="submission" date="2022-06" db="EMBL/GenBank/DDBJ databases">
        <title>Resources to Facilitate Use of the Altered Schaedler Flora (ASF) Mouse Model to Study Microbiome Function.</title>
        <authorList>
            <person name="Proctor A."/>
            <person name="Parvinroo S."/>
            <person name="Richie T."/>
            <person name="Jia X."/>
            <person name="Lee S.T.M."/>
            <person name="Karp P.D."/>
            <person name="Paley S."/>
            <person name="Kostic A.D."/>
            <person name="Pierre J.F."/>
            <person name="Wannemuehler M.J."/>
            <person name="Phillips G.J."/>
        </authorList>
    </citation>
    <scope>NUCLEOTIDE SEQUENCE</scope>
    <source>
        <strain evidence="16">ASF457</strain>
    </source>
</reference>
<proteinExistence type="inferred from homology"/>
<dbReference type="Proteomes" id="UP000017429">
    <property type="component" value="Chromosome"/>
</dbReference>
<reference evidence="16" key="2">
    <citation type="submission" date="2022-05" db="EMBL/GenBank/DDBJ databases">
        <authorList>
            <person name="Proctor A.L."/>
            <person name="Phillips G.J."/>
            <person name="Wannemuehler M.J."/>
        </authorList>
    </citation>
    <scope>NUCLEOTIDE SEQUENCE</scope>
    <source>
        <strain evidence="16">ASF457</strain>
    </source>
</reference>
<dbReference type="InterPro" id="IPR036008">
    <property type="entry name" value="Aconitase_4Fe-4S_dom"/>
</dbReference>
<dbReference type="Gene3D" id="3.20.19.10">
    <property type="entry name" value="Aconitase, domain 4"/>
    <property type="match status" value="1"/>
</dbReference>
<dbReference type="FunFam" id="3.20.19.10:FF:000002">
    <property type="entry name" value="Aconitate hydratase, mitochondrial"/>
    <property type="match status" value="1"/>
</dbReference>
<evidence type="ECO:0000256" key="5">
    <source>
        <dbReference type="ARBA" id="ARBA00019378"/>
    </source>
</evidence>
<dbReference type="InterPro" id="IPR015928">
    <property type="entry name" value="Aconitase/3IPM_dehydase_swvl"/>
</dbReference>
<dbReference type="PANTHER" id="PTHR43160:SF3">
    <property type="entry name" value="ACONITATE HYDRATASE, MITOCHONDRIAL"/>
    <property type="match status" value="1"/>
</dbReference>
<dbReference type="RefSeq" id="WP_023276401.1">
    <property type="nucleotide sequence ID" value="NZ_CP097562.1"/>
</dbReference>
<dbReference type="EMBL" id="CP097562">
    <property type="protein sequence ID" value="USF23334.1"/>
    <property type="molecule type" value="Genomic_DNA"/>
</dbReference>
<keyword evidence="8" id="KW-0809">Transit peptide</keyword>
<dbReference type="InterPro" id="IPR015931">
    <property type="entry name" value="Acnase/IPM_dHydase_lsu_aba_1/3"/>
</dbReference>
<keyword evidence="10" id="KW-0411">Iron-sulfur</keyword>
<dbReference type="AlphaFoldDB" id="V2PYC3"/>
<dbReference type="PRINTS" id="PR00415">
    <property type="entry name" value="ACONITASE"/>
</dbReference>
<comment type="similarity">
    <text evidence="3">Belongs to the aconitase/IPM isomerase family.</text>
</comment>
<dbReference type="GO" id="GO:0006099">
    <property type="term" value="P:tricarboxylic acid cycle"/>
    <property type="evidence" value="ECO:0007669"/>
    <property type="project" value="UniProtKB-UniPathway"/>
</dbReference>
<dbReference type="Gene3D" id="3.40.1060.10">
    <property type="entry name" value="Aconitase, Domain 2"/>
    <property type="match status" value="1"/>
</dbReference>
<evidence type="ECO:0000256" key="3">
    <source>
        <dbReference type="ARBA" id="ARBA00007185"/>
    </source>
</evidence>
<evidence type="ECO:0000256" key="14">
    <source>
        <dbReference type="ARBA" id="ARBA00031081"/>
    </source>
</evidence>
<dbReference type="GO" id="GO:0003994">
    <property type="term" value="F:aconitate hydratase activity"/>
    <property type="evidence" value="ECO:0007669"/>
    <property type="project" value="UniProtKB-EC"/>
</dbReference>
<dbReference type="InterPro" id="IPR050926">
    <property type="entry name" value="Aconitase/IPM_isomerase"/>
</dbReference>
<name>V2PYC3_9BACT</name>
<dbReference type="SUPFAM" id="SSF53732">
    <property type="entry name" value="Aconitase iron-sulfur domain"/>
    <property type="match status" value="1"/>
</dbReference>
<dbReference type="OrthoDB" id="9764318at2"/>
<dbReference type="NCBIfam" id="NF005558">
    <property type="entry name" value="PRK07229.1"/>
    <property type="match status" value="1"/>
</dbReference>
<dbReference type="PROSITE" id="PS00450">
    <property type="entry name" value="ACONITASE_1"/>
    <property type="match status" value="1"/>
</dbReference>
<dbReference type="InterPro" id="IPR018136">
    <property type="entry name" value="Aconitase_4Fe-4S_BS"/>
</dbReference>
<dbReference type="SUPFAM" id="SSF52016">
    <property type="entry name" value="LeuD/IlvD-like"/>
    <property type="match status" value="1"/>
</dbReference>
<keyword evidence="17" id="KW-1185">Reference proteome</keyword>
<dbReference type="Pfam" id="PF00694">
    <property type="entry name" value="Aconitase_C"/>
    <property type="match status" value="1"/>
</dbReference>
<evidence type="ECO:0000256" key="7">
    <source>
        <dbReference type="ARBA" id="ARBA00022723"/>
    </source>
</evidence>
<dbReference type="GO" id="GO:0051539">
    <property type="term" value="F:4 iron, 4 sulfur cluster binding"/>
    <property type="evidence" value="ECO:0007669"/>
    <property type="project" value="InterPro"/>
</dbReference>
<dbReference type="eggNOG" id="COG1048">
    <property type="taxonomic scope" value="Bacteria"/>
</dbReference>
<dbReference type="InterPro" id="IPR006248">
    <property type="entry name" value="Aconitase_mito-like"/>
</dbReference>
<evidence type="ECO:0000256" key="8">
    <source>
        <dbReference type="ARBA" id="ARBA00022946"/>
    </source>
</evidence>
<evidence type="ECO:0000256" key="11">
    <source>
        <dbReference type="ARBA" id="ARBA00023239"/>
    </source>
</evidence>
<gene>
    <name evidence="16" type="primary">acnD</name>
    <name evidence="16" type="ORF">N508_000392</name>
</gene>
<keyword evidence="6" id="KW-0816">Tricarboxylic acid cycle</keyword>
<evidence type="ECO:0000256" key="15">
    <source>
        <dbReference type="ARBA" id="ARBA00031977"/>
    </source>
</evidence>
<dbReference type="EC" id="4.2.1.3" evidence="4"/>
<keyword evidence="7" id="KW-0479">Metal-binding</keyword>
<comment type="pathway">
    <text evidence="2">Carbohydrate metabolism; tricarboxylic acid cycle; isocitrate from oxaloacetate: step 2/2.</text>
</comment>
<evidence type="ECO:0000256" key="12">
    <source>
        <dbReference type="ARBA" id="ARBA00023501"/>
    </source>
</evidence>
<keyword evidence="9" id="KW-0408">Iron</keyword>
<keyword evidence="11 16" id="KW-0456">Lyase</keyword>
<organism evidence="16 17">
    <name type="scientific">Mucispirillum schaedleri ASF457</name>
    <dbReference type="NCBI Taxonomy" id="1379858"/>
    <lineage>
        <taxon>Bacteria</taxon>
        <taxon>Pseudomonadati</taxon>
        <taxon>Deferribacterota</taxon>
        <taxon>Deferribacteres</taxon>
        <taxon>Deferribacterales</taxon>
        <taxon>Mucispirillaceae</taxon>
        <taxon>Mucispirillum</taxon>
    </lineage>
</organism>
<dbReference type="KEGG" id="msch:N508_000392"/>
<dbReference type="InterPro" id="IPR000573">
    <property type="entry name" value="AconitaseA/IPMdHydase_ssu_swvl"/>
</dbReference>
<dbReference type="PROSITE" id="PS01244">
    <property type="entry name" value="ACONITASE_2"/>
    <property type="match status" value="1"/>
</dbReference>
<evidence type="ECO:0000313" key="16">
    <source>
        <dbReference type="EMBL" id="USF23334.1"/>
    </source>
</evidence>
<reference evidence="16" key="1">
    <citation type="journal article" date="2014" name="Genome Announc.">
        <title>Draft genome sequences of the altered schaedler flora, a defined bacterial community from gnotobiotic mice.</title>
        <authorList>
            <person name="Wannemuehler M.J."/>
            <person name="Overstreet A.M."/>
            <person name="Ward D.V."/>
            <person name="Phillips G.J."/>
        </authorList>
    </citation>
    <scope>NUCLEOTIDE SEQUENCE</scope>
    <source>
        <strain evidence="16">ASF457</strain>
    </source>
</reference>
<dbReference type="GO" id="GO:0005829">
    <property type="term" value="C:cytosol"/>
    <property type="evidence" value="ECO:0007669"/>
    <property type="project" value="TreeGrafter"/>
</dbReference>
<evidence type="ECO:0000256" key="9">
    <source>
        <dbReference type="ARBA" id="ARBA00023004"/>
    </source>
</evidence>
<evidence type="ECO:0000256" key="1">
    <source>
        <dbReference type="ARBA" id="ARBA00001966"/>
    </source>
</evidence>